<dbReference type="Pfam" id="PF03279">
    <property type="entry name" value="Lip_A_acyltrans"/>
    <property type="match status" value="1"/>
</dbReference>
<evidence type="ECO:0000256" key="3">
    <source>
        <dbReference type="ARBA" id="ARBA00022519"/>
    </source>
</evidence>
<protein>
    <submittedName>
        <fullName evidence="7">Acyltransferase</fullName>
    </submittedName>
</protein>
<comment type="caution">
    <text evidence="7">The sequence shown here is derived from an EMBL/GenBank/DDBJ whole genome shotgun (WGS) entry which is preliminary data.</text>
</comment>
<gene>
    <name evidence="7" type="ORF">ACFO6Q_07325</name>
</gene>
<evidence type="ECO:0000256" key="4">
    <source>
        <dbReference type="ARBA" id="ARBA00022679"/>
    </source>
</evidence>
<dbReference type="CDD" id="cd07984">
    <property type="entry name" value="LPLAT_LABLAT-like"/>
    <property type="match status" value="1"/>
</dbReference>
<keyword evidence="8" id="KW-1185">Reference proteome</keyword>
<dbReference type="GO" id="GO:0016746">
    <property type="term" value="F:acyltransferase activity"/>
    <property type="evidence" value="ECO:0007669"/>
    <property type="project" value="UniProtKB-KW"/>
</dbReference>
<evidence type="ECO:0000256" key="6">
    <source>
        <dbReference type="ARBA" id="ARBA00023315"/>
    </source>
</evidence>
<comment type="subcellular location">
    <subcellularLocation>
        <location evidence="1">Cell inner membrane</location>
    </subcellularLocation>
</comment>
<keyword evidence="6 7" id="KW-0012">Acyltransferase</keyword>
<dbReference type="RefSeq" id="WP_380019955.1">
    <property type="nucleotide sequence ID" value="NZ_JBHSHD010000006.1"/>
</dbReference>
<dbReference type="PANTHER" id="PTHR30606">
    <property type="entry name" value="LIPID A BIOSYNTHESIS LAUROYL ACYLTRANSFERASE"/>
    <property type="match status" value="1"/>
</dbReference>
<dbReference type="InterPro" id="IPR014548">
    <property type="entry name" value="Ac_Trasf"/>
</dbReference>
<dbReference type="EMBL" id="JBHSHD010000006">
    <property type="protein sequence ID" value="MFC4820128.1"/>
    <property type="molecule type" value="Genomic_DNA"/>
</dbReference>
<evidence type="ECO:0000256" key="2">
    <source>
        <dbReference type="ARBA" id="ARBA00022475"/>
    </source>
</evidence>
<keyword evidence="4" id="KW-0808">Transferase</keyword>
<organism evidence="7 8">
    <name type="scientific">Dokdonella ginsengisoli</name>
    <dbReference type="NCBI Taxonomy" id="363846"/>
    <lineage>
        <taxon>Bacteria</taxon>
        <taxon>Pseudomonadati</taxon>
        <taxon>Pseudomonadota</taxon>
        <taxon>Gammaproteobacteria</taxon>
        <taxon>Lysobacterales</taxon>
        <taxon>Rhodanobacteraceae</taxon>
        <taxon>Dokdonella</taxon>
    </lineage>
</organism>
<sequence>MTEHWTARREGGGRFAIWLLRTIALNLGRGVARICLYPITLYFYIRRPYERRVSYQFLERAFGRPASAWQVLRHIHRFAGTILDRVFLLAQRFKAFDVRVEGLDALTSRLQPGRGVLLLGAHVGSFEVLRVLARRDDAPPVRVVLDTQKTPALTELLHALDPEMARNVIDASRPSTDIVLAMHEAVQSGALVTLLADRAREHESTVAVDFMGAPAALPAAPFLIGSLLKVPVVLCLGLYRGGNRYDLHFEAFADRLDLPRRARAAELQAVAQRYADRLEHYVRRDPYNWFNWHDFWNPEELRSGARDRRDDVDAAAVPRGAA</sequence>
<dbReference type="Proteomes" id="UP001595886">
    <property type="component" value="Unassembled WGS sequence"/>
</dbReference>
<keyword evidence="2" id="KW-1003">Cell membrane</keyword>
<evidence type="ECO:0000256" key="5">
    <source>
        <dbReference type="ARBA" id="ARBA00023136"/>
    </source>
</evidence>
<dbReference type="PIRSF" id="PIRSF028561">
    <property type="entry name" value="Ac_Trasf"/>
    <property type="match status" value="1"/>
</dbReference>
<dbReference type="InterPro" id="IPR004960">
    <property type="entry name" value="LipA_acyltrans"/>
</dbReference>
<evidence type="ECO:0000313" key="7">
    <source>
        <dbReference type="EMBL" id="MFC4820128.1"/>
    </source>
</evidence>
<reference evidence="8" key="1">
    <citation type="journal article" date="2019" name="Int. J. Syst. Evol. Microbiol.">
        <title>The Global Catalogue of Microorganisms (GCM) 10K type strain sequencing project: providing services to taxonomists for standard genome sequencing and annotation.</title>
        <authorList>
            <consortium name="The Broad Institute Genomics Platform"/>
            <consortium name="The Broad Institute Genome Sequencing Center for Infectious Disease"/>
            <person name="Wu L."/>
            <person name="Ma J."/>
        </authorList>
    </citation>
    <scope>NUCLEOTIDE SEQUENCE [LARGE SCALE GENOMIC DNA]</scope>
    <source>
        <strain evidence="8">CCUG 30340</strain>
    </source>
</reference>
<evidence type="ECO:0000256" key="1">
    <source>
        <dbReference type="ARBA" id="ARBA00004533"/>
    </source>
</evidence>
<evidence type="ECO:0000313" key="8">
    <source>
        <dbReference type="Proteomes" id="UP001595886"/>
    </source>
</evidence>
<keyword evidence="3" id="KW-0997">Cell inner membrane</keyword>
<keyword evidence="5" id="KW-0472">Membrane</keyword>
<dbReference type="PANTHER" id="PTHR30606:SF9">
    <property type="entry name" value="LIPID A BIOSYNTHESIS LAUROYLTRANSFERASE"/>
    <property type="match status" value="1"/>
</dbReference>
<name>A0ABV9QS04_9GAMM</name>
<accession>A0ABV9QS04</accession>
<proteinExistence type="predicted"/>